<sequence length="334" mass="37301">VIMEKRLIKHVIYGLVLLALIVLVGTILYEIIEDYSFIDALYMTIITISTTGFKEVKPLSDLGRLLTIFLILSGVLTIAYTGGRTVQLIIETQIFRRRRMSKQLDQMKNHYIVCGFGRMGHEVCESLSNNNVPFLVIEKEQDKIEELIEKNILFINGDASNDDILEQAGIKRAKGLAAVVRSDAENVFITLSAKELNKDIYIVSRAIDDAAEFKLKRAGAHRVIKPYELGGKRLVQLLIRPGVIDFIEGVALGGEVDINLEEVSIKKNCELVGKTLAQSPLRKDLNIMVVGISKVDGKFIYNPRSNEIIEIGDKLIAIGEKDSLLKLNKMVMGD</sequence>
<keyword evidence="2" id="KW-0812">Transmembrane</keyword>
<dbReference type="PANTHER" id="PTHR43833">
    <property type="entry name" value="POTASSIUM CHANNEL PROTEIN 2-RELATED-RELATED"/>
    <property type="match status" value="1"/>
</dbReference>
<dbReference type="PROSITE" id="PS51201">
    <property type="entry name" value="RCK_N"/>
    <property type="match status" value="1"/>
</dbReference>
<dbReference type="InterPro" id="IPR036721">
    <property type="entry name" value="RCK_C_sf"/>
</dbReference>
<organism evidence="5">
    <name type="scientific">hydrothermal vent metagenome</name>
    <dbReference type="NCBI Taxonomy" id="652676"/>
    <lineage>
        <taxon>unclassified sequences</taxon>
        <taxon>metagenomes</taxon>
        <taxon>ecological metagenomes</taxon>
    </lineage>
</organism>
<dbReference type="Pfam" id="PF02080">
    <property type="entry name" value="TrkA_C"/>
    <property type="match status" value="1"/>
</dbReference>
<dbReference type="GO" id="GO:0006813">
    <property type="term" value="P:potassium ion transport"/>
    <property type="evidence" value="ECO:0007669"/>
    <property type="project" value="InterPro"/>
</dbReference>
<protein>
    <submittedName>
        <fullName evidence="5">Potassium channel protein</fullName>
    </submittedName>
</protein>
<dbReference type="InterPro" id="IPR013099">
    <property type="entry name" value="K_chnl_dom"/>
</dbReference>
<evidence type="ECO:0000256" key="2">
    <source>
        <dbReference type="SAM" id="Phobius"/>
    </source>
</evidence>
<dbReference type="SUPFAM" id="SSF81324">
    <property type="entry name" value="Voltage-gated potassium channels"/>
    <property type="match status" value="1"/>
</dbReference>
<feature type="domain" description="RCK C-terminal" evidence="4">
    <location>
        <begin position="248"/>
        <end position="333"/>
    </location>
</feature>
<keyword evidence="2" id="KW-0472">Membrane</keyword>
<keyword evidence="5" id="KW-0813">Transport</keyword>
<dbReference type="Gene3D" id="3.30.70.1450">
    <property type="entry name" value="Regulator of K+ conductance, C-terminal domain"/>
    <property type="match status" value="1"/>
</dbReference>
<dbReference type="InterPro" id="IPR036291">
    <property type="entry name" value="NAD(P)-bd_dom_sf"/>
</dbReference>
<dbReference type="GO" id="GO:0008324">
    <property type="term" value="F:monoatomic cation transmembrane transporter activity"/>
    <property type="evidence" value="ECO:0007669"/>
    <property type="project" value="InterPro"/>
</dbReference>
<evidence type="ECO:0000313" key="5">
    <source>
        <dbReference type="EMBL" id="VAX23968.1"/>
    </source>
</evidence>
<feature type="non-terminal residue" evidence="5">
    <location>
        <position position="1"/>
    </location>
</feature>
<dbReference type="PANTHER" id="PTHR43833:SF9">
    <property type="entry name" value="POTASSIUM CHANNEL PROTEIN YUGO-RELATED"/>
    <property type="match status" value="1"/>
</dbReference>
<keyword evidence="5" id="KW-0406">Ion transport</keyword>
<keyword evidence="5" id="KW-0407">Ion channel</keyword>
<accession>A0A3B1CIZ6</accession>
<dbReference type="InterPro" id="IPR050721">
    <property type="entry name" value="Trk_Ktr_HKT_K-transport"/>
</dbReference>
<dbReference type="EMBL" id="UOGD01000262">
    <property type="protein sequence ID" value="VAX23968.1"/>
    <property type="molecule type" value="Genomic_DNA"/>
</dbReference>
<evidence type="ECO:0000256" key="1">
    <source>
        <dbReference type="ARBA" id="ARBA00004651"/>
    </source>
</evidence>
<evidence type="ECO:0000259" key="4">
    <source>
        <dbReference type="PROSITE" id="PS51202"/>
    </source>
</evidence>
<gene>
    <name evidence="5" type="ORF">MNBD_IGNAVI01-1226</name>
</gene>
<feature type="transmembrane region" description="Helical" evidence="2">
    <location>
        <begin position="65"/>
        <end position="83"/>
    </location>
</feature>
<feature type="transmembrane region" description="Helical" evidence="2">
    <location>
        <begin position="12"/>
        <end position="29"/>
    </location>
</feature>
<feature type="domain" description="RCK N-terminal" evidence="3">
    <location>
        <begin position="108"/>
        <end position="224"/>
    </location>
</feature>
<dbReference type="Pfam" id="PF02254">
    <property type="entry name" value="TrkA_N"/>
    <property type="match status" value="1"/>
</dbReference>
<dbReference type="InterPro" id="IPR006037">
    <property type="entry name" value="RCK_C"/>
</dbReference>
<keyword evidence="2" id="KW-1133">Transmembrane helix</keyword>
<dbReference type="Gene3D" id="3.40.50.720">
    <property type="entry name" value="NAD(P)-binding Rossmann-like Domain"/>
    <property type="match status" value="1"/>
</dbReference>
<name>A0A3B1CIZ6_9ZZZZ</name>
<proteinExistence type="predicted"/>
<evidence type="ECO:0000259" key="3">
    <source>
        <dbReference type="PROSITE" id="PS51201"/>
    </source>
</evidence>
<dbReference type="Pfam" id="PF07885">
    <property type="entry name" value="Ion_trans_2"/>
    <property type="match status" value="1"/>
</dbReference>
<comment type="subcellular location">
    <subcellularLocation>
        <location evidence="1">Cell membrane</location>
        <topology evidence="1">Multi-pass membrane protein</topology>
    </subcellularLocation>
</comment>
<reference evidence="5" key="1">
    <citation type="submission" date="2018-06" db="EMBL/GenBank/DDBJ databases">
        <authorList>
            <person name="Zhirakovskaya E."/>
        </authorList>
    </citation>
    <scope>NUCLEOTIDE SEQUENCE</scope>
</reference>
<dbReference type="Gene3D" id="1.10.287.70">
    <property type="match status" value="1"/>
</dbReference>
<dbReference type="AlphaFoldDB" id="A0A3B1CIZ6"/>
<dbReference type="PROSITE" id="PS51202">
    <property type="entry name" value="RCK_C"/>
    <property type="match status" value="1"/>
</dbReference>
<dbReference type="SUPFAM" id="SSF116726">
    <property type="entry name" value="TrkA C-terminal domain-like"/>
    <property type="match status" value="1"/>
</dbReference>
<dbReference type="GO" id="GO:0005886">
    <property type="term" value="C:plasma membrane"/>
    <property type="evidence" value="ECO:0007669"/>
    <property type="project" value="UniProtKB-SubCell"/>
</dbReference>
<dbReference type="SUPFAM" id="SSF51735">
    <property type="entry name" value="NAD(P)-binding Rossmann-fold domains"/>
    <property type="match status" value="1"/>
</dbReference>
<dbReference type="InterPro" id="IPR003148">
    <property type="entry name" value="RCK_N"/>
</dbReference>